<dbReference type="OrthoDB" id="4120917at2759"/>
<dbReference type="EMBL" id="KZ805503">
    <property type="protein sequence ID" value="PVH95232.1"/>
    <property type="molecule type" value="Genomic_DNA"/>
</dbReference>
<reference evidence="1 2" key="1">
    <citation type="journal article" date="2018" name="Sci. Rep.">
        <title>Comparative genomics provides insights into the lifestyle and reveals functional heterogeneity of dark septate endophytic fungi.</title>
        <authorList>
            <person name="Knapp D.G."/>
            <person name="Nemeth J.B."/>
            <person name="Barry K."/>
            <person name="Hainaut M."/>
            <person name="Henrissat B."/>
            <person name="Johnson J."/>
            <person name="Kuo A."/>
            <person name="Lim J.H.P."/>
            <person name="Lipzen A."/>
            <person name="Nolan M."/>
            <person name="Ohm R.A."/>
            <person name="Tamas L."/>
            <person name="Grigoriev I.V."/>
            <person name="Spatafora J.W."/>
            <person name="Nagy L.G."/>
            <person name="Kovacs G.M."/>
        </authorList>
    </citation>
    <scope>NUCLEOTIDE SEQUENCE [LARGE SCALE GENOMIC DNA]</scope>
    <source>
        <strain evidence="1 2">DSE2036</strain>
    </source>
</reference>
<accession>A0A2V1DAX8</accession>
<proteinExistence type="predicted"/>
<dbReference type="Proteomes" id="UP000244855">
    <property type="component" value="Unassembled WGS sequence"/>
</dbReference>
<gene>
    <name evidence="1" type="ORF">DM02DRAFT_660330</name>
</gene>
<sequence length="452" mass="52658">MEVIKRGKKMSRYEFDLPINSEIRKSLSMTPGDEFTEKIDRARKMSETYSREHKTPQELKKDPLMSTEEWSDILRLQYDKFHRDTLTLLNEMIEAHETYTKKIQTSRDSGNMPQAQALSIIDQQEREVAKLRKDRVILLQYRYQFQGSFIDEFVRRDTMEKAYIDLLISRFESPEGYTRAFKLPGGRDQSAQNRFRKDLISSYGSEFKNDVFWCPITKAKYVGSEMVAANLVDYNVGESNCDYIFGSPKPGKVHLMAADNGLFIHHRAKKLLDTSQIMIRPALNGHIDPETGKVVDWKKDHIPLKVVVLNKELCDIDQPNLGGCVKPEHLDGRVLEFLNDFRPKLKYLWFRACSTVARRERAEVAGYQNDIKSLGTKPWYSPGDYIRKSVVFAMWTQVARRTPEEAEKRLEDWPEDPRNNYPYPWIDTDTCDRIALGASPLSLKQRDMYPNL</sequence>
<dbReference type="STRING" id="97972.A0A2V1DAX8"/>
<dbReference type="AlphaFoldDB" id="A0A2V1DAX8"/>
<evidence type="ECO:0000313" key="2">
    <source>
        <dbReference type="Proteomes" id="UP000244855"/>
    </source>
</evidence>
<organism evidence="1 2">
    <name type="scientific">Periconia macrospinosa</name>
    <dbReference type="NCBI Taxonomy" id="97972"/>
    <lineage>
        <taxon>Eukaryota</taxon>
        <taxon>Fungi</taxon>
        <taxon>Dikarya</taxon>
        <taxon>Ascomycota</taxon>
        <taxon>Pezizomycotina</taxon>
        <taxon>Dothideomycetes</taxon>
        <taxon>Pleosporomycetidae</taxon>
        <taxon>Pleosporales</taxon>
        <taxon>Massarineae</taxon>
        <taxon>Periconiaceae</taxon>
        <taxon>Periconia</taxon>
    </lineage>
</organism>
<keyword evidence="2" id="KW-1185">Reference proteome</keyword>
<evidence type="ECO:0000313" key="1">
    <source>
        <dbReference type="EMBL" id="PVH95232.1"/>
    </source>
</evidence>
<name>A0A2V1DAX8_9PLEO</name>
<protein>
    <recommendedName>
        <fullName evidence="3">HNH nuclease domain-containing protein</fullName>
    </recommendedName>
</protein>
<evidence type="ECO:0008006" key="3">
    <source>
        <dbReference type="Google" id="ProtNLM"/>
    </source>
</evidence>